<organism evidence="7">
    <name type="scientific">marine sediment metagenome</name>
    <dbReference type="NCBI Taxonomy" id="412755"/>
    <lineage>
        <taxon>unclassified sequences</taxon>
        <taxon>metagenomes</taxon>
        <taxon>ecological metagenomes</taxon>
    </lineage>
</organism>
<dbReference type="SUPFAM" id="SSF52540">
    <property type="entry name" value="P-loop containing nucleoside triphosphate hydrolases"/>
    <property type="match status" value="1"/>
</dbReference>
<evidence type="ECO:0000256" key="1">
    <source>
        <dbReference type="ARBA" id="ARBA00004651"/>
    </source>
</evidence>
<evidence type="ECO:0000256" key="4">
    <source>
        <dbReference type="ARBA" id="ARBA00022989"/>
    </source>
</evidence>
<dbReference type="EMBL" id="LAZR01025787">
    <property type="protein sequence ID" value="KKL70804.1"/>
    <property type="molecule type" value="Genomic_DNA"/>
</dbReference>
<feature type="domain" description="Type IV secretion system coupling protein TraD DNA-binding" evidence="6">
    <location>
        <begin position="52"/>
        <end position="173"/>
    </location>
</feature>
<feature type="non-terminal residue" evidence="7">
    <location>
        <position position="1"/>
    </location>
</feature>
<keyword evidence="4" id="KW-1133">Transmembrane helix</keyword>
<dbReference type="PANTHER" id="PTHR37937:SF1">
    <property type="entry name" value="CONJUGATIVE TRANSFER: DNA TRANSPORT"/>
    <property type="match status" value="1"/>
</dbReference>
<dbReference type="Gene3D" id="3.40.50.300">
    <property type="entry name" value="P-loop containing nucleotide triphosphate hydrolases"/>
    <property type="match status" value="1"/>
</dbReference>
<comment type="caution">
    <text evidence="7">The sequence shown here is derived from an EMBL/GenBank/DDBJ whole genome shotgun (WGS) entry which is preliminary data.</text>
</comment>
<evidence type="ECO:0000256" key="2">
    <source>
        <dbReference type="ARBA" id="ARBA00022475"/>
    </source>
</evidence>
<keyword evidence="5" id="KW-0472">Membrane</keyword>
<accession>A0A0F9EA18</accession>
<evidence type="ECO:0000256" key="3">
    <source>
        <dbReference type="ARBA" id="ARBA00022692"/>
    </source>
</evidence>
<dbReference type="AlphaFoldDB" id="A0A0F9EA18"/>
<dbReference type="InterPro" id="IPR019476">
    <property type="entry name" value="T4SS_TraD_DNA-bd"/>
</dbReference>
<evidence type="ECO:0000259" key="6">
    <source>
        <dbReference type="Pfam" id="PF10412"/>
    </source>
</evidence>
<keyword evidence="3" id="KW-0812">Transmembrane</keyword>
<gene>
    <name evidence="7" type="ORF">LCGC14_2101240</name>
</gene>
<reference evidence="7" key="1">
    <citation type="journal article" date="2015" name="Nature">
        <title>Complex archaea that bridge the gap between prokaryotes and eukaryotes.</title>
        <authorList>
            <person name="Spang A."/>
            <person name="Saw J.H."/>
            <person name="Jorgensen S.L."/>
            <person name="Zaremba-Niedzwiedzka K."/>
            <person name="Martijn J."/>
            <person name="Lind A.E."/>
            <person name="van Eijk R."/>
            <person name="Schleper C."/>
            <person name="Guy L."/>
            <person name="Ettema T.J."/>
        </authorList>
    </citation>
    <scope>NUCLEOTIDE SEQUENCE</scope>
</reference>
<dbReference type="InterPro" id="IPR027417">
    <property type="entry name" value="P-loop_NTPase"/>
</dbReference>
<evidence type="ECO:0000256" key="5">
    <source>
        <dbReference type="ARBA" id="ARBA00023136"/>
    </source>
</evidence>
<dbReference type="PANTHER" id="PTHR37937">
    <property type="entry name" value="CONJUGATIVE TRANSFER: DNA TRANSPORT"/>
    <property type="match status" value="1"/>
</dbReference>
<proteinExistence type="predicted"/>
<sequence length="179" mass="20632">GIVFFLSLILIFSIWSRKGKKDKQKSHISGQKIWSWRKLRRKLILRGKASNIKIGKLPLVKNTETKHIFISGTTGSGKTNCFYHLLSQVRSLNQKAIIVDTTGDYVSRFYREGKDILLNPLDKRAQPWHPWIECTQKYHFQEMARNFIPTDNSHDPFWTNSARVVVASACSNGLNTRSI</sequence>
<dbReference type="Pfam" id="PF10412">
    <property type="entry name" value="TrwB_AAD_bind"/>
    <property type="match status" value="1"/>
</dbReference>
<dbReference type="GO" id="GO:0005886">
    <property type="term" value="C:plasma membrane"/>
    <property type="evidence" value="ECO:0007669"/>
    <property type="project" value="UniProtKB-SubCell"/>
</dbReference>
<evidence type="ECO:0000313" key="7">
    <source>
        <dbReference type="EMBL" id="KKL70804.1"/>
    </source>
</evidence>
<name>A0A0F9EA18_9ZZZZ</name>
<protein>
    <recommendedName>
        <fullName evidence="6">Type IV secretion system coupling protein TraD DNA-binding domain-containing protein</fullName>
    </recommendedName>
</protein>
<keyword evidence="2" id="KW-1003">Cell membrane</keyword>
<dbReference type="InterPro" id="IPR051539">
    <property type="entry name" value="T4SS-coupling_protein"/>
</dbReference>
<comment type="subcellular location">
    <subcellularLocation>
        <location evidence="1">Cell membrane</location>
        <topology evidence="1">Multi-pass membrane protein</topology>
    </subcellularLocation>
</comment>